<evidence type="ECO:0000313" key="4">
    <source>
        <dbReference type="Proteomes" id="UP000422764"/>
    </source>
</evidence>
<keyword evidence="1" id="KW-1133">Transmembrane helix</keyword>
<dbReference type="GO" id="GO:0047746">
    <property type="term" value="F:chlorophyllase activity"/>
    <property type="evidence" value="ECO:0007669"/>
    <property type="project" value="TreeGrafter"/>
</dbReference>
<evidence type="ECO:0000259" key="2">
    <source>
        <dbReference type="Pfam" id="PF12740"/>
    </source>
</evidence>
<keyword evidence="1" id="KW-0812">Transmembrane</keyword>
<feature type="domain" description="PET hydrolase/cutinase-like" evidence="2">
    <location>
        <begin position="278"/>
        <end position="394"/>
    </location>
</feature>
<gene>
    <name evidence="3" type="ORF">GOM49_12140</name>
</gene>
<feature type="transmembrane region" description="Helical" evidence="1">
    <location>
        <begin position="48"/>
        <end position="65"/>
    </location>
</feature>
<dbReference type="SUPFAM" id="SSF53474">
    <property type="entry name" value="alpha/beta-Hydrolases"/>
    <property type="match status" value="1"/>
</dbReference>
<name>A0A6I6ETU6_9CLOT</name>
<dbReference type="InterPro" id="IPR029058">
    <property type="entry name" value="AB_hydrolase_fold"/>
</dbReference>
<organism evidence="3 4">
    <name type="scientific">Clostridium bovifaecis</name>
    <dbReference type="NCBI Taxonomy" id="2184719"/>
    <lineage>
        <taxon>Bacteria</taxon>
        <taxon>Bacillati</taxon>
        <taxon>Bacillota</taxon>
        <taxon>Clostridia</taxon>
        <taxon>Eubacteriales</taxon>
        <taxon>Clostridiaceae</taxon>
        <taxon>Clostridium</taxon>
    </lineage>
</organism>
<dbReference type="Pfam" id="PF12740">
    <property type="entry name" value="PETase"/>
    <property type="match status" value="1"/>
</dbReference>
<dbReference type="EMBL" id="CP046522">
    <property type="protein sequence ID" value="QGU95740.1"/>
    <property type="molecule type" value="Genomic_DNA"/>
</dbReference>
<accession>A0A6I6ETU6</accession>
<protein>
    <submittedName>
        <fullName evidence="3">Alpha/beta hydrolase</fullName>
    </submittedName>
</protein>
<keyword evidence="3" id="KW-0378">Hydrolase</keyword>
<dbReference type="Gene3D" id="3.40.50.1820">
    <property type="entry name" value="alpha/beta hydrolase"/>
    <property type="match status" value="1"/>
</dbReference>
<keyword evidence="4" id="KW-1185">Reference proteome</keyword>
<feature type="transmembrane region" description="Helical" evidence="1">
    <location>
        <begin position="107"/>
        <end position="128"/>
    </location>
</feature>
<feature type="transmembrane region" description="Helical" evidence="1">
    <location>
        <begin position="162"/>
        <end position="180"/>
    </location>
</feature>
<feature type="transmembrane region" description="Helical" evidence="1">
    <location>
        <begin position="71"/>
        <end position="95"/>
    </location>
</feature>
<sequence>MYNRCIQITREWRKMIIKNIKLWFKNTYMKLVQFANQTFEEAWIGGKFALIGFVIIAFIIIGAYLDTGLGNGIDILFCILLGVIFIFLSGIAIKVVIRVLKDLPQELLQIIIPIVLAVTSIISLVLSFPIYLGIVFSLIIVTIESFLGIGLWLMFKRREKRILAFALVGITLAFNMVGMIKIRSTGNINNQLREYLLAMKSVQPKKNIHSPSEEGKYKVKSIFYGSGKDKNRFEYGEGVDIKTKDVYAYTFLENYIGLKSKLRTKYWGFDDKAMPINGRVYYPEEKGVFPLVLIVHGNHKMEEYSDGGYEYLGKLLASQGFIVASIDENYLNASWFGDLGGENDARAWILLKHLDTWKEFNEDKKSIFYNKVDFNNIALIGHSRGGEAVATAAAFNKLKYYPMDSTVRFNFNYNIKSIVAIAPTDGQYKPAGKPTEIKNINYLLLQGANDGDVSVFMGSNQYDRIKFDDGKYHFKSSLYIYGANHGQFNTIWGKRDIPKPMGWLLNLKTLLSEEEQRSIAKTYISAFLKSTLKEEKEYIALFKDYSEGEKFLPKTVYK</sequence>
<evidence type="ECO:0000256" key="1">
    <source>
        <dbReference type="SAM" id="Phobius"/>
    </source>
</evidence>
<dbReference type="InterPro" id="IPR041127">
    <property type="entry name" value="PET_hydrolase/cutinase-like"/>
</dbReference>
<dbReference type="PANTHER" id="PTHR33428:SF2">
    <property type="entry name" value="CHLOROPHYLLASE-2"/>
    <property type="match status" value="1"/>
</dbReference>
<reference evidence="3 4" key="1">
    <citation type="submission" date="2019-12" db="EMBL/GenBank/DDBJ databases">
        <title>Genome sequenceing of Clostridium bovifaecis.</title>
        <authorList>
            <person name="Yao Y."/>
        </authorList>
    </citation>
    <scope>NUCLEOTIDE SEQUENCE [LARGE SCALE GENOMIC DNA]</scope>
    <source>
        <strain evidence="3 4">BXX</strain>
    </source>
</reference>
<dbReference type="GO" id="GO:0015996">
    <property type="term" value="P:chlorophyll catabolic process"/>
    <property type="evidence" value="ECO:0007669"/>
    <property type="project" value="TreeGrafter"/>
</dbReference>
<proteinExistence type="predicted"/>
<evidence type="ECO:0000313" key="3">
    <source>
        <dbReference type="EMBL" id="QGU95740.1"/>
    </source>
</evidence>
<dbReference type="PANTHER" id="PTHR33428">
    <property type="entry name" value="CHLOROPHYLLASE-2, CHLOROPLASTIC"/>
    <property type="match status" value="1"/>
</dbReference>
<dbReference type="Proteomes" id="UP000422764">
    <property type="component" value="Chromosome"/>
</dbReference>
<dbReference type="AlphaFoldDB" id="A0A6I6ETU6"/>
<keyword evidence="1" id="KW-0472">Membrane</keyword>
<feature type="transmembrane region" description="Helical" evidence="1">
    <location>
        <begin position="134"/>
        <end position="155"/>
    </location>
</feature>